<evidence type="ECO:0000313" key="1">
    <source>
        <dbReference type="EMBL" id="GIJ44269.1"/>
    </source>
</evidence>
<dbReference type="AlphaFoldDB" id="A0A8J3YFL7"/>
<dbReference type="Proteomes" id="UP000619260">
    <property type="component" value="Unassembled WGS sequence"/>
</dbReference>
<proteinExistence type="predicted"/>
<accession>A0A8J3YFL7</accession>
<name>A0A8J3YFL7_9ACTN</name>
<sequence>MLAGRGWEPTLRALYPAYEPVRFGGRTFPVTVRPVPPGTDLDAVLGDLDPTPPPGFDASFDPRGAAEYRAYAAAPPRQGLHDGPTYAAVRVRDTADGPRVDARPGSYFASLATAEALEREFVEALAADPDRPVPPADLPRRAWLHERLADPVRDGRFRAGALSVATTVLLPRPGGHAALLVRRSWRVRTHPGFLHVAPAGILAPPDRSHWREGFSVRQTVYREFAEELFGLDLETTPEAGLLDSAPVRALLDGGAAELHLCGVSVPLLHLRPEICVLLRVHDPALLRGTRNWEVGRVLELPLDEEFRPLEDVTPDLIPAAAGALRLARSQVTALS</sequence>
<protein>
    <submittedName>
        <fullName evidence="1">Uncharacterized protein</fullName>
    </submittedName>
</protein>
<reference evidence="1" key="1">
    <citation type="submission" date="2021-01" db="EMBL/GenBank/DDBJ databases">
        <title>Whole genome shotgun sequence of Virgisporangium aliadipatigenens NBRC 105644.</title>
        <authorList>
            <person name="Komaki H."/>
            <person name="Tamura T."/>
        </authorList>
    </citation>
    <scope>NUCLEOTIDE SEQUENCE</scope>
    <source>
        <strain evidence="1">NBRC 105644</strain>
    </source>
</reference>
<gene>
    <name evidence="1" type="ORF">Val02_11550</name>
</gene>
<keyword evidence="2" id="KW-1185">Reference proteome</keyword>
<comment type="caution">
    <text evidence="1">The sequence shown here is derived from an EMBL/GenBank/DDBJ whole genome shotgun (WGS) entry which is preliminary data.</text>
</comment>
<organism evidence="1 2">
    <name type="scientific">Virgisporangium aliadipatigenens</name>
    <dbReference type="NCBI Taxonomy" id="741659"/>
    <lineage>
        <taxon>Bacteria</taxon>
        <taxon>Bacillati</taxon>
        <taxon>Actinomycetota</taxon>
        <taxon>Actinomycetes</taxon>
        <taxon>Micromonosporales</taxon>
        <taxon>Micromonosporaceae</taxon>
        <taxon>Virgisporangium</taxon>
    </lineage>
</organism>
<dbReference type="EMBL" id="BOPF01000003">
    <property type="protein sequence ID" value="GIJ44269.1"/>
    <property type="molecule type" value="Genomic_DNA"/>
</dbReference>
<evidence type="ECO:0000313" key="2">
    <source>
        <dbReference type="Proteomes" id="UP000619260"/>
    </source>
</evidence>
<dbReference type="Gene3D" id="3.90.79.10">
    <property type="entry name" value="Nucleoside Triphosphate Pyrophosphohydrolase"/>
    <property type="match status" value="1"/>
</dbReference>